<sequence length="208" mass="22082">MSVEAMALALHHSKAKGTAKVVLLGIANHDGDGGAWPSVPTLAVYANVTERNVQKSIDQLVEAGEIRRFVQAGGLRGMADFDRPNLYHVTLSCPINCDRTTAHRVSCVVCGNALGAAERRTFALHCHRAECDPNRVSLPTPGDASDTPGGVTSDTQTTPQPSISLSSYPNQPQNARGASCVTRTGLHDFHPVTGWCLNACGARQEQLA</sequence>
<accession>A0A9Q2W6W5</accession>
<dbReference type="EMBL" id="JAHEWX010000010">
    <property type="protein sequence ID" value="MBT1542028.1"/>
    <property type="molecule type" value="Genomic_DNA"/>
</dbReference>
<organism evidence="2 3">
    <name type="scientific">Curtobacterium flaccumfaciens pv. flaccumfaciens</name>
    <dbReference type="NCBI Taxonomy" id="138532"/>
    <lineage>
        <taxon>Bacteria</taxon>
        <taxon>Bacillati</taxon>
        <taxon>Actinomycetota</taxon>
        <taxon>Actinomycetes</taxon>
        <taxon>Micrococcales</taxon>
        <taxon>Microbacteriaceae</taxon>
        <taxon>Curtobacterium</taxon>
    </lineage>
</organism>
<protein>
    <submittedName>
        <fullName evidence="2">Helix-turn-helix domain-containing protein</fullName>
    </submittedName>
</protein>
<dbReference type="Proteomes" id="UP000709437">
    <property type="component" value="Unassembled WGS sequence"/>
</dbReference>
<evidence type="ECO:0000313" key="3">
    <source>
        <dbReference type="Proteomes" id="UP000709437"/>
    </source>
</evidence>
<feature type="region of interest" description="Disordered" evidence="1">
    <location>
        <begin position="135"/>
        <end position="173"/>
    </location>
</feature>
<gene>
    <name evidence="2" type="ORF">KK103_09660</name>
</gene>
<evidence type="ECO:0000256" key="1">
    <source>
        <dbReference type="SAM" id="MobiDB-lite"/>
    </source>
</evidence>
<comment type="caution">
    <text evidence="2">The sequence shown here is derived from an EMBL/GenBank/DDBJ whole genome shotgun (WGS) entry which is preliminary data.</text>
</comment>
<evidence type="ECO:0000313" key="2">
    <source>
        <dbReference type="EMBL" id="MBT1542028.1"/>
    </source>
</evidence>
<reference evidence="2" key="1">
    <citation type="submission" date="2021-05" db="EMBL/GenBank/DDBJ databases">
        <title>Whole genome sequence of Curtobacterium flaccumfaciens pv. flaccumfaciens strain CFBP 3417.</title>
        <authorList>
            <person name="Osdaghi E."/>
            <person name="Taghouti G."/>
            <person name="Portier P."/>
            <person name="Fazliarab A."/>
            <person name="Taghavi S.M."/>
            <person name="Briand M."/>
            <person name="Le-Saux M."/>
            <person name="Jacques M.-A."/>
        </authorList>
    </citation>
    <scope>NUCLEOTIDE SEQUENCE</scope>
    <source>
        <strain evidence="2">CFBP 3417</strain>
    </source>
</reference>
<dbReference type="AlphaFoldDB" id="A0A9Q2W6W5"/>
<dbReference type="Gene3D" id="1.10.10.10">
    <property type="entry name" value="Winged helix-like DNA-binding domain superfamily/Winged helix DNA-binding domain"/>
    <property type="match status" value="1"/>
</dbReference>
<dbReference type="Pfam" id="PF13730">
    <property type="entry name" value="HTH_36"/>
    <property type="match status" value="1"/>
</dbReference>
<dbReference type="RefSeq" id="WP_214563109.1">
    <property type="nucleotide sequence ID" value="NZ_JAHEWX010000010.1"/>
</dbReference>
<name>A0A9Q2W6W5_9MICO</name>
<dbReference type="InterPro" id="IPR036388">
    <property type="entry name" value="WH-like_DNA-bd_sf"/>
</dbReference>
<proteinExistence type="predicted"/>
<feature type="compositionally biased region" description="Polar residues" evidence="1">
    <location>
        <begin position="150"/>
        <end position="173"/>
    </location>
</feature>